<organism evidence="7 8">
    <name type="scientific">Pseudonocardia humida</name>
    <dbReference type="NCBI Taxonomy" id="2800819"/>
    <lineage>
        <taxon>Bacteria</taxon>
        <taxon>Bacillati</taxon>
        <taxon>Actinomycetota</taxon>
        <taxon>Actinomycetes</taxon>
        <taxon>Pseudonocardiales</taxon>
        <taxon>Pseudonocardiaceae</taxon>
        <taxon>Pseudonocardia</taxon>
    </lineage>
</organism>
<evidence type="ECO:0000256" key="5">
    <source>
        <dbReference type="SAM" id="MobiDB-lite"/>
    </source>
</evidence>
<keyword evidence="1" id="KW-0805">Transcription regulation</keyword>
<dbReference type="InterPro" id="IPR050109">
    <property type="entry name" value="HTH-type_TetR-like_transc_reg"/>
</dbReference>
<reference evidence="7" key="1">
    <citation type="submission" date="2021-04" db="EMBL/GenBank/DDBJ databases">
        <title>Pseudonocardia sp. nov., isolated from sandy soil of mangrove forest.</title>
        <authorList>
            <person name="Zan Z."/>
            <person name="Huang R."/>
            <person name="Liu W."/>
        </authorList>
    </citation>
    <scope>NUCLEOTIDE SEQUENCE</scope>
    <source>
        <strain evidence="7">S2-4</strain>
    </source>
</reference>
<dbReference type="PANTHER" id="PTHR30055:SF151">
    <property type="entry name" value="TRANSCRIPTIONAL REGULATORY PROTEIN"/>
    <property type="match status" value="1"/>
</dbReference>
<dbReference type="InterPro" id="IPR001647">
    <property type="entry name" value="HTH_TetR"/>
</dbReference>
<dbReference type="RefSeq" id="WP_252445997.1">
    <property type="nucleotide sequence ID" value="NZ_JAGSOV010000083.1"/>
</dbReference>
<evidence type="ECO:0000256" key="4">
    <source>
        <dbReference type="PROSITE-ProRule" id="PRU00335"/>
    </source>
</evidence>
<protein>
    <submittedName>
        <fullName evidence="7">TetR family transcriptional regulator</fullName>
    </submittedName>
</protein>
<evidence type="ECO:0000256" key="1">
    <source>
        <dbReference type="ARBA" id="ARBA00023015"/>
    </source>
</evidence>
<dbReference type="Gene3D" id="1.10.357.10">
    <property type="entry name" value="Tetracycline Repressor, domain 2"/>
    <property type="match status" value="1"/>
</dbReference>
<gene>
    <name evidence="7" type="ORF">KDL28_35955</name>
</gene>
<keyword evidence="8" id="KW-1185">Reference proteome</keyword>
<dbReference type="Pfam" id="PF00440">
    <property type="entry name" value="TetR_N"/>
    <property type="match status" value="1"/>
</dbReference>
<proteinExistence type="predicted"/>
<evidence type="ECO:0000259" key="6">
    <source>
        <dbReference type="PROSITE" id="PS50977"/>
    </source>
</evidence>
<sequence length="208" mass="21925">MSITRGHAVTAALSREGIVDAALGLVDRHGLAGLSMRRLGRELGVDPMAVYRHLPDKAALLDGIVDALHAEMDLDSPAGAASWRQELATYAGRVREVLHRHPRAVGVFVTRAGSVDTGNARLADRLAAAGFAARTGSWMVECVRSLTVGLVVAEVVGAAGSGADDDERFRFGLTALLDGFERAGTQAALARPSPRSPSAPRTRPTARR</sequence>
<dbReference type="Proteomes" id="UP001165283">
    <property type="component" value="Unassembled WGS sequence"/>
</dbReference>
<keyword evidence="3" id="KW-0804">Transcription</keyword>
<dbReference type="InterPro" id="IPR036271">
    <property type="entry name" value="Tet_transcr_reg_TetR-rel_C_sf"/>
</dbReference>
<evidence type="ECO:0000313" key="7">
    <source>
        <dbReference type="EMBL" id="MCO1660467.1"/>
    </source>
</evidence>
<accession>A0ABT1ABN7</accession>
<evidence type="ECO:0000313" key="8">
    <source>
        <dbReference type="Proteomes" id="UP001165283"/>
    </source>
</evidence>
<evidence type="ECO:0000256" key="3">
    <source>
        <dbReference type="ARBA" id="ARBA00023163"/>
    </source>
</evidence>
<name>A0ABT1ABN7_9PSEU</name>
<feature type="domain" description="HTH tetR-type" evidence="6">
    <location>
        <begin position="12"/>
        <end position="72"/>
    </location>
</feature>
<feature type="region of interest" description="Disordered" evidence="5">
    <location>
        <begin position="186"/>
        <end position="208"/>
    </location>
</feature>
<dbReference type="SUPFAM" id="SSF46689">
    <property type="entry name" value="Homeodomain-like"/>
    <property type="match status" value="1"/>
</dbReference>
<dbReference type="InterPro" id="IPR009057">
    <property type="entry name" value="Homeodomain-like_sf"/>
</dbReference>
<dbReference type="PROSITE" id="PS50977">
    <property type="entry name" value="HTH_TETR_2"/>
    <property type="match status" value="1"/>
</dbReference>
<feature type="compositionally biased region" description="Low complexity" evidence="5">
    <location>
        <begin position="187"/>
        <end position="208"/>
    </location>
</feature>
<dbReference type="EMBL" id="JAGSOV010000083">
    <property type="protein sequence ID" value="MCO1660467.1"/>
    <property type="molecule type" value="Genomic_DNA"/>
</dbReference>
<dbReference type="PANTHER" id="PTHR30055">
    <property type="entry name" value="HTH-TYPE TRANSCRIPTIONAL REGULATOR RUTR"/>
    <property type="match status" value="1"/>
</dbReference>
<feature type="DNA-binding region" description="H-T-H motif" evidence="4">
    <location>
        <begin position="35"/>
        <end position="54"/>
    </location>
</feature>
<dbReference type="SUPFAM" id="SSF48498">
    <property type="entry name" value="Tetracyclin repressor-like, C-terminal domain"/>
    <property type="match status" value="1"/>
</dbReference>
<keyword evidence="2 4" id="KW-0238">DNA-binding</keyword>
<evidence type="ECO:0000256" key="2">
    <source>
        <dbReference type="ARBA" id="ARBA00023125"/>
    </source>
</evidence>
<comment type="caution">
    <text evidence="7">The sequence shown here is derived from an EMBL/GenBank/DDBJ whole genome shotgun (WGS) entry which is preliminary data.</text>
</comment>